<dbReference type="EMBL" id="PQCO01000148">
    <property type="protein sequence ID" value="PUE03767.1"/>
    <property type="molecule type" value="Genomic_DNA"/>
</dbReference>
<accession>A0A6N4E219</accession>
<comment type="caution">
    <text evidence="1">The sequence shown here is derived from an EMBL/GenBank/DDBJ whole genome shotgun (WGS) entry which is preliminary data.</text>
</comment>
<dbReference type="Pfam" id="PF04463">
    <property type="entry name" value="2-thiour_desulf"/>
    <property type="match status" value="1"/>
</dbReference>
<protein>
    <submittedName>
        <fullName evidence="1">DUF523 domain-containing protein</fullName>
    </submittedName>
</protein>
<dbReference type="PANTHER" id="PTHR30087:SF1">
    <property type="entry name" value="HYPOTHETICAL CYTOSOLIC PROTEIN"/>
    <property type="match status" value="1"/>
</dbReference>
<dbReference type="InterPro" id="IPR007553">
    <property type="entry name" value="2-thiour_desulf"/>
</dbReference>
<organism evidence="1 2">
    <name type="scientific">Candidatus Sedimenticola endophacoides</name>
    <dbReference type="NCBI Taxonomy" id="2548426"/>
    <lineage>
        <taxon>Bacteria</taxon>
        <taxon>Pseudomonadati</taxon>
        <taxon>Pseudomonadota</taxon>
        <taxon>Gammaproteobacteria</taxon>
        <taxon>Chromatiales</taxon>
        <taxon>Sedimenticolaceae</taxon>
        <taxon>Sedimenticola</taxon>
    </lineage>
</organism>
<dbReference type="Proteomes" id="UP000250928">
    <property type="component" value="Unassembled WGS sequence"/>
</dbReference>
<gene>
    <name evidence="1" type="ORF">C3L24_04165</name>
</gene>
<dbReference type="AlphaFoldDB" id="A0A6N4E219"/>
<dbReference type="PANTHER" id="PTHR30087">
    <property type="entry name" value="INNER MEMBRANE PROTEIN"/>
    <property type="match status" value="1"/>
</dbReference>
<reference evidence="1 2" key="1">
    <citation type="submission" date="2018-01" db="EMBL/GenBank/DDBJ databases">
        <title>Novel co-symbiosis in the lucinid bivalve Phacoides pectinatus.</title>
        <authorList>
            <person name="Lim S.J."/>
            <person name="Davis B.G."/>
            <person name="Gill D.E."/>
            <person name="Engel A.S."/>
            <person name="Anderson L.C."/>
            <person name="Campbell B.J."/>
        </authorList>
    </citation>
    <scope>NUCLEOTIDE SEQUENCE [LARGE SCALE GENOMIC DNA]</scope>
    <source>
        <strain evidence="1">N3_P5</strain>
    </source>
</reference>
<proteinExistence type="predicted"/>
<evidence type="ECO:0000313" key="2">
    <source>
        <dbReference type="Proteomes" id="UP000250928"/>
    </source>
</evidence>
<sequence>MGRILISACLLGQPVRYDGTARPLRHPTLARWQAAGRLIALCPETAGGLPVPRPAAEIEGGDARAVLAGRARVLDRRGRDLTSAFLDGAHRALALCREWEITLAILSERSPSCGSDRTYDGTFSATLRAAPGVTTALLEHHGIRVFSQYRIEAAEAFDRSLRT</sequence>
<evidence type="ECO:0000313" key="1">
    <source>
        <dbReference type="EMBL" id="PUE03767.1"/>
    </source>
</evidence>
<name>A0A6N4E219_9GAMM</name>